<dbReference type="InterPro" id="IPR038299">
    <property type="entry name" value="DAO_C_sf"/>
</dbReference>
<dbReference type="AlphaFoldDB" id="A0A930Y175"/>
<evidence type="ECO:0000259" key="1">
    <source>
        <dbReference type="Pfam" id="PF16901"/>
    </source>
</evidence>
<protein>
    <recommendedName>
        <fullName evidence="1">Alpha-glycerophosphate oxidase C-terminal domain-containing protein</fullName>
    </recommendedName>
</protein>
<dbReference type="EMBL" id="JADHEI010000031">
    <property type="protein sequence ID" value="MBF2735055.1"/>
    <property type="molecule type" value="Genomic_DNA"/>
</dbReference>
<reference evidence="2" key="1">
    <citation type="submission" date="2020-10" db="EMBL/GenBank/DDBJ databases">
        <title>An improved Amphimedon queenslandica hologenome assembly reveals how three proteobacterial symbionts can extend the metabolic phenotypic of their marine sponge host.</title>
        <authorList>
            <person name="Degnan B."/>
            <person name="Degnan S."/>
            <person name="Xiang X."/>
        </authorList>
    </citation>
    <scope>NUCLEOTIDE SEQUENCE</scope>
    <source>
        <strain evidence="2">AqS2</strain>
    </source>
</reference>
<dbReference type="Gene3D" id="6.10.250.1890">
    <property type="match status" value="1"/>
</dbReference>
<evidence type="ECO:0000313" key="3">
    <source>
        <dbReference type="Proteomes" id="UP000604381"/>
    </source>
</evidence>
<name>A0A930Y175_9GAMM</name>
<comment type="caution">
    <text evidence="2">The sequence shown here is derived from an EMBL/GenBank/DDBJ whole genome shotgun (WGS) entry which is preliminary data.</text>
</comment>
<dbReference type="Gene3D" id="1.10.8.870">
    <property type="entry name" value="Alpha-glycerophosphate oxidase, cap domain"/>
    <property type="match status" value="1"/>
</dbReference>
<gene>
    <name evidence="2" type="ORF">ISN26_03060</name>
</gene>
<evidence type="ECO:0000313" key="2">
    <source>
        <dbReference type="EMBL" id="MBF2735055.1"/>
    </source>
</evidence>
<accession>A0A930Y175</accession>
<sequence>MPGGDFPVDGYEREVERLGAKHAYLDAALARRLIRLYGTCAAELLGDAKKTEDLGRQFGAGLSEREVTWLREKEFAATADDVLWRRTKLGLRLDAKQADELAAWLAA</sequence>
<dbReference type="Proteomes" id="UP000604381">
    <property type="component" value="Unassembled WGS sequence"/>
</dbReference>
<dbReference type="InterPro" id="IPR031656">
    <property type="entry name" value="DAO_C"/>
</dbReference>
<proteinExistence type="predicted"/>
<dbReference type="Pfam" id="PF16901">
    <property type="entry name" value="DAO_C"/>
    <property type="match status" value="1"/>
</dbReference>
<feature type="domain" description="Alpha-glycerophosphate oxidase C-terminal" evidence="1">
    <location>
        <begin position="10"/>
        <end position="102"/>
    </location>
</feature>
<keyword evidence="3" id="KW-1185">Reference proteome</keyword>
<organism evidence="2 3">
    <name type="scientific">Candidatus Amphirhobacter heronislandensis</name>
    <dbReference type="NCBI Taxonomy" id="1732024"/>
    <lineage>
        <taxon>Bacteria</taxon>
        <taxon>Pseudomonadati</taxon>
        <taxon>Pseudomonadota</taxon>
        <taxon>Gammaproteobacteria</taxon>
        <taxon>Candidatus Tethybacterales</taxon>
        <taxon>Candidatus Tethybacteraceae</taxon>
        <taxon>Candidatus Amphirhobacter</taxon>
    </lineage>
</organism>